<gene>
    <name evidence="1" type="primary">B7P43_G11440</name>
    <name evidence="1" type="ORF">CDAR_540431</name>
</gene>
<sequence>MVVSFGSVHNIITKKLHYGKLSAQWVPHNLTDNQRWLHMGLSLQHLLQYRAEDNFLDTVVVSDESWCHHYQPERDDKASSSKHPSSPLSKKFKMMQSKNKVMLTFYFDMKGSLLSSCPKVNDQWYQYCNTLERLHAAVKVKLSGMSTSEVILLHDNVVGEVILVQCVGASTIQHPLFHV</sequence>
<dbReference type="InterPro" id="IPR036397">
    <property type="entry name" value="RNaseH_sf"/>
</dbReference>
<dbReference type="InterPro" id="IPR052709">
    <property type="entry name" value="Transposase-MT_Hybrid"/>
</dbReference>
<name>A0AAV4WV64_9ARAC</name>
<comment type="caution">
    <text evidence="1">The sequence shown here is derived from an EMBL/GenBank/DDBJ whole genome shotgun (WGS) entry which is preliminary data.</text>
</comment>
<accession>A0AAV4WV64</accession>
<proteinExistence type="predicted"/>
<reference evidence="1 2" key="1">
    <citation type="submission" date="2021-06" db="EMBL/GenBank/DDBJ databases">
        <title>Caerostris darwini draft genome.</title>
        <authorList>
            <person name="Kono N."/>
            <person name="Arakawa K."/>
        </authorList>
    </citation>
    <scope>NUCLEOTIDE SEQUENCE [LARGE SCALE GENOMIC DNA]</scope>
</reference>
<dbReference type="PANTHER" id="PTHR46060">
    <property type="entry name" value="MARINER MOS1 TRANSPOSASE-LIKE PROTEIN"/>
    <property type="match status" value="1"/>
</dbReference>
<evidence type="ECO:0000313" key="2">
    <source>
        <dbReference type="Proteomes" id="UP001054837"/>
    </source>
</evidence>
<organism evidence="1 2">
    <name type="scientific">Caerostris darwini</name>
    <dbReference type="NCBI Taxonomy" id="1538125"/>
    <lineage>
        <taxon>Eukaryota</taxon>
        <taxon>Metazoa</taxon>
        <taxon>Ecdysozoa</taxon>
        <taxon>Arthropoda</taxon>
        <taxon>Chelicerata</taxon>
        <taxon>Arachnida</taxon>
        <taxon>Araneae</taxon>
        <taxon>Araneomorphae</taxon>
        <taxon>Entelegynae</taxon>
        <taxon>Araneoidea</taxon>
        <taxon>Araneidae</taxon>
        <taxon>Caerostris</taxon>
    </lineage>
</organism>
<dbReference type="AlphaFoldDB" id="A0AAV4WV64"/>
<evidence type="ECO:0000313" key="1">
    <source>
        <dbReference type="EMBL" id="GIY85560.1"/>
    </source>
</evidence>
<dbReference type="GO" id="GO:0003676">
    <property type="term" value="F:nucleic acid binding"/>
    <property type="evidence" value="ECO:0007669"/>
    <property type="project" value="InterPro"/>
</dbReference>
<protein>
    <submittedName>
        <fullName evidence="1">Uncharacterized protein</fullName>
    </submittedName>
</protein>
<keyword evidence="2" id="KW-1185">Reference proteome</keyword>
<dbReference type="Gene3D" id="3.30.420.10">
    <property type="entry name" value="Ribonuclease H-like superfamily/Ribonuclease H"/>
    <property type="match status" value="1"/>
</dbReference>
<dbReference type="PANTHER" id="PTHR46060:SF1">
    <property type="entry name" value="MARINER MOS1 TRANSPOSASE-LIKE PROTEIN"/>
    <property type="match status" value="1"/>
</dbReference>
<dbReference type="Proteomes" id="UP001054837">
    <property type="component" value="Unassembled WGS sequence"/>
</dbReference>
<dbReference type="EMBL" id="BPLQ01015065">
    <property type="protein sequence ID" value="GIY85560.1"/>
    <property type="molecule type" value="Genomic_DNA"/>
</dbReference>